<reference evidence="1 2" key="1">
    <citation type="submission" date="2018-08" db="EMBL/GenBank/DDBJ databases">
        <title>Comparative analysis of Burkholderia isolates from Puerto Rico.</title>
        <authorList>
            <person name="Hall C."/>
            <person name="Sahl J."/>
            <person name="Wagner D."/>
        </authorList>
    </citation>
    <scope>NUCLEOTIDE SEQUENCE [LARGE SCALE GENOMIC DNA]</scope>
    <source>
        <strain evidence="1 2">Bp9025</strain>
    </source>
</reference>
<organism evidence="1 2">
    <name type="scientific">Burkholderia contaminans</name>
    <dbReference type="NCBI Taxonomy" id="488447"/>
    <lineage>
        <taxon>Bacteria</taxon>
        <taxon>Pseudomonadati</taxon>
        <taxon>Pseudomonadota</taxon>
        <taxon>Betaproteobacteria</taxon>
        <taxon>Burkholderiales</taxon>
        <taxon>Burkholderiaceae</taxon>
        <taxon>Burkholderia</taxon>
        <taxon>Burkholderia cepacia complex</taxon>
    </lineage>
</organism>
<dbReference type="AlphaFoldDB" id="A0A3N8NWG9"/>
<evidence type="ECO:0000313" key="2">
    <source>
        <dbReference type="Proteomes" id="UP000277921"/>
    </source>
</evidence>
<name>A0A3N8NWG9_9BURK</name>
<dbReference type="EMBL" id="QTQV01000046">
    <property type="protein sequence ID" value="RQT03248.1"/>
    <property type="molecule type" value="Genomic_DNA"/>
</dbReference>
<dbReference type="RefSeq" id="WP_124585869.1">
    <property type="nucleotide sequence ID" value="NZ_QTQV01000046.1"/>
</dbReference>
<sequence length="341" mass="38384">MIIEEISRWDEIEQSISALRKRVVIDCGHVSVRRDHQGFSFGGRGGPSASTLQTFELGVALRRRLAAEGREATLSLCLSDTSRLLGDSMGRADLVSAIAERRWSAILPSEYLHRLSQDEFDQTTVSLQTRNSNRFSGALKKFKTAASRSGSSEVFYRESGSLLLSSFDGDRLAVTTPFLTECANEDAYYENSDWRNPGYFDREEDIIARPMTRLLRSGFISLYEKSSGILCPATYGGLLLNFDESSDHICIYSRRDDPHIGEKILRGVIAANAVSRDMSRTFLQIVFPEISRIPETSLLDSSRLKRSDMSWARFASALELRDVFSRMEPYVERKNSEDTPA</sequence>
<gene>
    <name evidence="1" type="ORF">DF051_38315</name>
</gene>
<protein>
    <submittedName>
        <fullName evidence="1">Uncharacterized protein</fullName>
    </submittedName>
</protein>
<evidence type="ECO:0000313" key="1">
    <source>
        <dbReference type="EMBL" id="RQT03248.1"/>
    </source>
</evidence>
<proteinExistence type="predicted"/>
<comment type="caution">
    <text evidence="1">The sequence shown here is derived from an EMBL/GenBank/DDBJ whole genome shotgun (WGS) entry which is preliminary data.</text>
</comment>
<dbReference type="Proteomes" id="UP000277921">
    <property type="component" value="Unassembled WGS sequence"/>
</dbReference>
<accession>A0A3N8NWG9</accession>